<comment type="caution">
    <text evidence="1">The sequence shown here is derived from an EMBL/GenBank/DDBJ whole genome shotgun (WGS) entry which is preliminary data.</text>
</comment>
<sequence>MMDLQTDALVETVVLPASSERLKELGMGGIPTSKEITGLEVRLSRVLIKDNRTPKVLFLPGRADLYVLLLVVDNLGQGPSALTLSGFASIDDNEDLPVDKAAYYWTPTAGQPTAPTQIHVLLSVIKSKKKLRDAGEMLTAAQASAAYQSGLTQLLKAVATAPSQVAGLALTLGGIIGGFLTHVEDRPLFTQVVSFTAINGDFDALGKTVHTQETPFVRTDLTLVVRDHQQEAALAAHLSKS</sequence>
<gene>
    <name evidence="1" type="ORF">IC235_05120</name>
</gene>
<dbReference type="RefSeq" id="WP_191004090.1">
    <property type="nucleotide sequence ID" value="NZ_JACXAD010000004.1"/>
</dbReference>
<dbReference type="Proteomes" id="UP000612233">
    <property type="component" value="Unassembled WGS sequence"/>
</dbReference>
<protein>
    <submittedName>
        <fullName evidence="1">Uncharacterized protein</fullName>
    </submittedName>
</protein>
<organism evidence="1 2">
    <name type="scientific">Hymenobacter montanus</name>
    <dbReference type="NCBI Taxonomy" id="2771359"/>
    <lineage>
        <taxon>Bacteria</taxon>
        <taxon>Pseudomonadati</taxon>
        <taxon>Bacteroidota</taxon>
        <taxon>Cytophagia</taxon>
        <taxon>Cytophagales</taxon>
        <taxon>Hymenobacteraceae</taxon>
        <taxon>Hymenobacter</taxon>
    </lineage>
</organism>
<reference evidence="1" key="1">
    <citation type="submission" date="2020-09" db="EMBL/GenBank/DDBJ databases">
        <authorList>
            <person name="Kim M.K."/>
        </authorList>
    </citation>
    <scope>NUCLEOTIDE SEQUENCE</scope>
    <source>
        <strain evidence="1">BT664</strain>
    </source>
</reference>
<proteinExistence type="predicted"/>
<keyword evidence="2" id="KW-1185">Reference proteome</keyword>
<accession>A0A927BBY1</accession>
<evidence type="ECO:0000313" key="1">
    <source>
        <dbReference type="EMBL" id="MBD2767267.1"/>
    </source>
</evidence>
<name>A0A927BBY1_9BACT</name>
<evidence type="ECO:0000313" key="2">
    <source>
        <dbReference type="Proteomes" id="UP000612233"/>
    </source>
</evidence>
<dbReference type="EMBL" id="JACXAD010000004">
    <property type="protein sequence ID" value="MBD2767267.1"/>
    <property type="molecule type" value="Genomic_DNA"/>
</dbReference>
<dbReference type="AlphaFoldDB" id="A0A927BBY1"/>